<organism evidence="1 2">
    <name type="scientific">Amycolatopsis deserti</name>
    <dbReference type="NCBI Taxonomy" id="185696"/>
    <lineage>
        <taxon>Bacteria</taxon>
        <taxon>Bacillati</taxon>
        <taxon>Actinomycetota</taxon>
        <taxon>Actinomycetes</taxon>
        <taxon>Pseudonocardiales</taxon>
        <taxon>Pseudonocardiaceae</taxon>
        <taxon>Amycolatopsis</taxon>
    </lineage>
</organism>
<sequence length="126" mass="13648">MCSSTGVIAVGWLCAKGACPKRGSGFESGLAPIRPELGDEWLRDPVSQRDRDDPHLINAAPPERSVAVFVCDQARGPRHSGGWRVLMVRLRATNSAVETVRGSVVLWDEVGQSQIEDLVGDVRVDV</sequence>
<dbReference type="EMBL" id="BNAU01000002">
    <property type="protein sequence ID" value="GHE88928.1"/>
    <property type="molecule type" value="Genomic_DNA"/>
</dbReference>
<accession>A0ABQ3IMQ0</accession>
<reference evidence="2" key="1">
    <citation type="journal article" date="2019" name="Int. J. Syst. Evol. Microbiol.">
        <title>The Global Catalogue of Microorganisms (GCM) 10K type strain sequencing project: providing services to taxonomists for standard genome sequencing and annotation.</title>
        <authorList>
            <consortium name="The Broad Institute Genomics Platform"/>
            <consortium name="The Broad Institute Genome Sequencing Center for Infectious Disease"/>
            <person name="Wu L."/>
            <person name="Ma J."/>
        </authorList>
    </citation>
    <scope>NUCLEOTIDE SEQUENCE [LARGE SCALE GENOMIC DNA]</scope>
    <source>
        <strain evidence="2">CGMCC 4.7677</strain>
    </source>
</reference>
<gene>
    <name evidence="1" type="ORF">GCM10017786_21190</name>
</gene>
<comment type="caution">
    <text evidence="1">The sequence shown here is derived from an EMBL/GenBank/DDBJ whole genome shotgun (WGS) entry which is preliminary data.</text>
</comment>
<protein>
    <submittedName>
        <fullName evidence="1">Uncharacterized protein</fullName>
    </submittedName>
</protein>
<dbReference type="Proteomes" id="UP000605897">
    <property type="component" value="Unassembled WGS sequence"/>
</dbReference>
<name>A0ABQ3IMQ0_9PSEU</name>
<keyword evidence="2" id="KW-1185">Reference proteome</keyword>
<evidence type="ECO:0000313" key="2">
    <source>
        <dbReference type="Proteomes" id="UP000605897"/>
    </source>
</evidence>
<evidence type="ECO:0000313" key="1">
    <source>
        <dbReference type="EMBL" id="GHE88928.1"/>
    </source>
</evidence>
<proteinExistence type="predicted"/>